<dbReference type="InterPro" id="IPR008331">
    <property type="entry name" value="Ferritin_DPS_dom"/>
</dbReference>
<dbReference type="EMBL" id="OW152815">
    <property type="protein sequence ID" value="CAH2063198.1"/>
    <property type="molecule type" value="Genomic_DNA"/>
</dbReference>
<reference evidence="2" key="1">
    <citation type="submission" date="2022-03" db="EMBL/GenBank/DDBJ databases">
        <authorList>
            <person name="Martin H S."/>
        </authorList>
    </citation>
    <scope>NUCLEOTIDE SEQUENCE</scope>
</reference>
<protein>
    <recommendedName>
        <fullName evidence="1">Ferritin-like diiron domain-containing protein</fullName>
    </recommendedName>
</protein>
<accession>A0ABN8IPN6</accession>
<gene>
    <name evidence="2" type="ORF">IPOD504_LOCUS12416</name>
</gene>
<dbReference type="SUPFAM" id="SSF47240">
    <property type="entry name" value="Ferritin-like"/>
    <property type="match status" value="1"/>
</dbReference>
<feature type="domain" description="Ferritin-like diiron" evidence="1">
    <location>
        <begin position="1"/>
        <end position="54"/>
    </location>
</feature>
<dbReference type="Proteomes" id="UP000837857">
    <property type="component" value="Chromosome 3"/>
</dbReference>
<dbReference type="Gene3D" id="1.20.1260.10">
    <property type="match status" value="1"/>
</dbReference>
<dbReference type="InterPro" id="IPR012347">
    <property type="entry name" value="Ferritin-like"/>
</dbReference>
<dbReference type="InterPro" id="IPR009078">
    <property type="entry name" value="Ferritin-like_SF"/>
</dbReference>
<organism evidence="2 3">
    <name type="scientific">Iphiclides podalirius</name>
    <name type="common">scarce swallowtail</name>
    <dbReference type="NCBI Taxonomy" id="110791"/>
    <lineage>
        <taxon>Eukaryota</taxon>
        <taxon>Metazoa</taxon>
        <taxon>Ecdysozoa</taxon>
        <taxon>Arthropoda</taxon>
        <taxon>Hexapoda</taxon>
        <taxon>Insecta</taxon>
        <taxon>Pterygota</taxon>
        <taxon>Neoptera</taxon>
        <taxon>Endopterygota</taxon>
        <taxon>Lepidoptera</taxon>
        <taxon>Glossata</taxon>
        <taxon>Ditrysia</taxon>
        <taxon>Papilionoidea</taxon>
        <taxon>Papilionidae</taxon>
        <taxon>Papilioninae</taxon>
        <taxon>Iphiclides</taxon>
    </lineage>
</organism>
<dbReference type="InterPro" id="IPR009040">
    <property type="entry name" value="Ferritin-like_diiron"/>
</dbReference>
<keyword evidence="3" id="KW-1185">Reference proteome</keyword>
<evidence type="ECO:0000313" key="3">
    <source>
        <dbReference type="Proteomes" id="UP000837857"/>
    </source>
</evidence>
<name>A0ABN8IPN6_9NEOP</name>
<dbReference type="Pfam" id="PF00210">
    <property type="entry name" value="Ferritin"/>
    <property type="match status" value="1"/>
</dbReference>
<feature type="non-terminal residue" evidence="2">
    <location>
        <position position="82"/>
    </location>
</feature>
<proteinExistence type="predicted"/>
<dbReference type="PROSITE" id="PS50905">
    <property type="entry name" value="FERRITIN_LIKE"/>
    <property type="match status" value="1"/>
</dbReference>
<sequence length="82" mass="9423">MEKTVTELLENIVTLAEQVKDFQCADFITSVYLAEQMTSVNELSHHVTKMERLCGDEHAIYHYDLTLLKAYPNPFSFKMPGP</sequence>
<evidence type="ECO:0000259" key="1">
    <source>
        <dbReference type="PROSITE" id="PS50905"/>
    </source>
</evidence>
<evidence type="ECO:0000313" key="2">
    <source>
        <dbReference type="EMBL" id="CAH2063198.1"/>
    </source>
</evidence>